<feature type="binding site" evidence="14">
    <location>
        <position position="148"/>
    </location>
    <ligand>
        <name>Zn(2+)</name>
        <dbReference type="ChEBI" id="CHEBI:29105"/>
    </ligand>
</feature>
<keyword evidence="7" id="KW-0678">Repressor</keyword>
<evidence type="ECO:0000256" key="1">
    <source>
        <dbReference type="ARBA" id="ARBA00002997"/>
    </source>
</evidence>
<keyword evidence="11" id="KW-0805">Transcription regulation</keyword>
<feature type="binding site" evidence="15">
    <location>
        <position position="99"/>
    </location>
    <ligand>
        <name>Fe cation</name>
        <dbReference type="ChEBI" id="CHEBI:24875"/>
    </ligand>
</feature>
<dbReference type="Proteomes" id="UP000290191">
    <property type="component" value="Unassembled WGS sequence"/>
</dbReference>
<dbReference type="AlphaFoldDB" id="A0A4Q0XZW6"/>
<evidence type="ECO:0000313" key="17">
    <source>
        <dbReference type="Proteomes" id="UP000290191"/>
    </source>
</evidence>
<keyword evidence="8 14" id="KW-0479">Metal-binding</keyword>
<feature type="binding site" evidence="14">
    <location>
        <position position="105"/>
    </location>
    <ligand>
        <name>Zn(2+)</name>
        <dbReference type="ChEBI" id="CHEBI:29105"/>
    </ligand>
</feature>
<dbReference type="GO" id="GO:0003700">
    <property type="term" value="F:DNA-binding transcription factor activity"/>
    <property type="evidence" value="ECO:0007669"/>
    <property type="project" value="InterPro"/>
</dbReference>
<dbReference type="EMBL" id="PDKO01000011">
    <property type="protein sequence ID" value="RXJ61879.1"/>
    <property type="molecule type" value="Genomic_DNA"/>
</dbReference>
<keyword evidence="9 14" id="KW-0862">Zinc</keyword>
<dbReference type="STRING" id="877500.GCA_000935065_00335"/>
<comment type="function">
    <text evidence="1">Acts as a global negative controlling element, employing Fe(2+) as a cofactor to bind the operator of the repressed genes.</text>
</comment>
<dbReference type="GO" id="GO:1900705">
    <property type="term" value="P:negative regulation of siderophore biosynthetic process"/>
    <property type="evidence" value="ECO:0007669"/>
    <property type="project" value="TreeGrafter"/>
</dbReference>
<evidence type="ECO:0000256" key="3">
    <source>
        <dbReference type="ARBA" id="ARBA00007957"/>
    </source>
</evidence>
<gene>
    <name evidence="16" type="ORF">CRV06_11910</name>
</gene>
<evidence type="ECO:0000256" key="5">
    <source>
        <dbReference type="ARBA" id="ARBA00020910"/>
    </source>
</evidence>
<dbReference type="CDD" id="cd07153">
    <property type="entry name" value="Fur_like"/>
    <property type="match status" value="1"/>
</dbReference>
<feature type="binding site" evidence="15">
    <location>
        <position position="120"/>
    </location>
    <ligand>
        <name>Fe cation</name>
        <dbReference type="ChEBI" id="CHEBI:24875"/>
    </ligand>
</feature>
<dbReference type="GO" id="GO:0008270">
    <property type="term" value="F:zinc ion binding"/>
    <property type="evidence" value="ECO:0007669"/>
    <property type="project" value="TreeGrafter"/>
</dbReference>
<evidence type="ECO:0000313" key="16">
    <source>
        <dbReference type="EMBL" id="RXJ61879.1"/>
    </source>
</evidence>
<feature type="binding site" evidence="14">
    <location>
        <position position="108"/>
    </location>
    <ligand>
        <name>Zn(2+)</name>
        <dbReference type="ChEBI" id="CHEBI:29105"/>
    </ligand>
</feature>
<dbReference type="PANTHER" id="PTHR33202">
    <property type="entry name" value="ZINC UPTAKE REGULATION PROTEIN"/>
    <property type="match status" value="1"/>
</dbReference>
<proteinExistence type="inferred from homology"/>
<keyword evidence="6" id="KW-0963">Cytoplasm</keyword>
<dbReference type="Pfam" id="PF01475">
    <property type="entry name" value="FUR"/>
    <property type="match status" value="1"/>
</dbReference>
<evidence type="ECO:0000256" key="11">
    <source>
        <dbReference type="ARBA" id="ARBA00023015"/>
    </source>
</evidence>
<dbReference type="GO" id="GO:0000976">
    <property type="term" value="F:transcription cis-regulatory region binding"/>
    <property type="evidence" value="ECO:0007669"/>
    <property type="project" value="TreeGrafter"/>
</dbReference>
<reference evidence="16 17" key="1">
    <citation type="submission" date="2017-10" db="EMBL/GenBank/DDBJ databases">
        <title>Genomics of the genus Arcobacter.</title>
        <authorList>
            <person name="Perez-Cataluna A."/>
            <person name="Figueras M.J."/>
        </authorList>
    </citation>
    <scope>NUCLEOTIDE SEQUENCE [LARGE SCALE GENOMIC DNA]</scope>
    <source>
        <strain evidence="16 17">DSM 24636</strain>
    </source>
</reference>
<dbReference type="GO" id="GO:0045892">
    <property type="term" value="P:negative regulation of DNA-templated transcription"/>
    <property type="evidence" value="ECO:0007669"/>
    <property type="project" value="TreeGrafter"/>
</dbReference>
<evidence type="ECO:0000256" key="7">
    <source>
        <dbReference type="ARBA" id="ARBA00022491"/>
    </source>
</evidence>
<evidence type="ECO:0000256" key="14">
    <source>
        <dbReference type="PIRSR" id="PIRSR602481-1"/>
    </source>
</evidence>
<protein>
    <recommendedName>
        <fullName evidence="5">Ferric uptake regulation protein</fullName>
    </recommendedName>
</protein>
<comment type="cofactor">
    <cofactor evidence="15">
        <name>Mn(2+)</name>
        <dbReference type="ChEBI" id="CHEBI:29035"/>
    </cofactor>
    <cofactor evidence="15">
        <name>Fe(2+)</name>
        <dbReference type="ChEBI" id="CHEBI:29033"/>
    </cofactor>
    <text evidence="15">Binds 1 Mn(2+) or Fe(2+) ion per subunit.</text>
</comment>
<feature type="binding site" evidence="15">
    <location>
        <position position="101"/>
    </location>
    <ligand>
        <name>Fe cation</name>
        <dbReference type="ChEBI" id="CHEBI:24875"/>
    </ligand>
</feature>
<dbReference type="InterPro" id="IPR043135">
    <property type="entry name" value="Fur_C"/>
</dbReference>
<accession>A0A4Q0XZW6</accession>
<comment type="subcellular location">
    <subcellularLocation>
        <location evidence="2">Cytoplasm</location>
    </subcellularLocation>
</comment>
<evidence type="ECO:0000256" key="8">
    <source>
        <dbReference type="ARBA" id="ARBA00022723"/>
    </source>
</evidence>
<dbReference type="GO" id="GO:0005829">
    <property type="term" value="C:cytosol"/>
    <property type="evidence" value="ECO:0007669"/>
    <property type="project" value="TreeGrafter"/>
</dbReference>
<keyword evidence="13" id="KW-0804">Transcription</keyword>
<keyword evidence="12" id="KW-0238">DNA-binding</keyword>
<dbReference type="InterPro" id="IPR036388">
    <property type="entry name" value="WH-like_DNA-bd_sf"/>
</dbReference>
<dbReference type="Gene3D" id="3.30.1490.190">
    <property type="match status" value="1"/>
</dbReference>
<sequence>MTKKEEKKFEHFLEEFKTLVTKKGFKNTVQKDCILKVLYFSKEHLSAEEITKKVQKEFDMDIGIATVYRSLNFFEQMNVIESLDVGDGTKRFEFKVEQHHDHMICTNCHKIIEFSDDFIELNQIKVAEKNGFILEDHIMTIYGLCEDCQ</sequence>
<dbReference type="Gene3D" id="1.10.10.10">
    <property type="entry name" value="Winged helix-like DNA-binding domain superfamily/Winged helix DNA-binding domain"/>
    <property type="match status" value="1"/>
</dbReference>
<evidence type="ECO:0000256" key="12">
    <source>
        <dbReference type="ARBA" id="ARBA00023125"/>
    </source>
</evidence>
<comment type="similarity">
    <text evidence="3">Belongs to the Fur family.</text>
</comment>
<feature type="binding site" evidence="14">
    <location>
        <position position="145"/>
    </location>
    <ligand>
        <name>Zn(2+)</name>
        <dbReference type="ChEBI" id="CHEBI:29105"/>
    </ligand>
</feature>
<name>A0A4Q0XZW6_9BACT</name>
<keyword evidence="17" id="KW-1185">Reference proteome</keyword>
<dbReference type="SUPFAM" id="SSF46785">
    <property type="entry name" value="Winged helix' DNA-binding domain"/>
    <property type="match status" value="1"/>
</dbReference>
<dbReference type="InterPro" id="IPR036390">
    <property type="entry name" value="WH_DNA-bd_sf"/>
</dbReference>
<dbReference type="PANTHER" id="PTHR33202:SF2">
    <property type="entry name" value="FERRIC UPTAKE REGULATION PROTEIN"/>
    <property type="match status" value="1"/>
</dbReference>
<dbReference type="InterPro" id="IPR002481">
    <property type="entry name" value="FUR"/>
</dbReference>
<organism evidence="16 17">
    <name type="scientific">Halarcobacter anaerophilus</name>
    <dbReference type="NCBI Taxonomy" id="877500"/>
    <lineage>
        <taxon>Bacteria</taxon>
        <taxon>Pseudomonadati</taxon>
        <taxon>Campylobacterota</taxon>
        <taxon>Epsilonproteobacteria</taxon>
        <taxon>Campylobacterales</taxon>
        <taxon>Arcobacteraceae</taxon>
        <taxon>Halarcobacter</taxon>
    </lineage>
</organism>
<evidence type="ECO:0000256" key="4">
    <source>
        <dbReference type="ARBA" id="ARBA00011738"/>
    </source>
</evidence>
<evidence type="ECO:0000256" key="15">
    <source>
        <dbReference type="PIRSR" id="PIRSR602481-2"/>
    </source>
</evidence>
<dbReference type="RefSeq" id="WP_129082653.1">
    <property type="nucleotide sequence ID" value="NZ_CP041070.1"/>
</dbReference>
<evidence type="ECO:0000256" key="2">
    <source>
        <dbReference type="ARBA" id="ARBA00004496"/>
    </source>
</evidence>
<evidence type="ECO:0000256" key="9">
    <source>
        <dbReference type="ARBA" id="ARBA00022833"/>
    </source>
</evidence>
<evidence type="ECO:0000256" key="13">
    <source>
        <dbReference type="ARBA" id="ARBA00023163"/>
    </source>
</evidence>
<comment type="cofactor">
    <cofactor evidence="14">
        <name>Zn(2+)</name>
        <dbReference type="ChEBI" id="CHEBI:29105"/>
    </cofactor>
    <text evidence="14">Binds 1 zinc ion per subunit.</text>
</comment>
<keyword evidence="10 15" id="KW-0408">Iron</keyword>
<evidence type="ECO:0000256" key="6">
    <source>
        <dbReference type="ARBA" id="ARBA00022490"/>
    </source>
</evidence>
<comment type="caution">
    <text evidence="16">The sequence shown here is derived from an EMBL/GenBank/DDBJ whole genome shotgun (WGS) entry which is preliminary data.</text>
</comment>
<comment type="subunit">
    <text evidence="4">Homodimer.</text>
</comment>
<dbReference type="OrthoDB" id="8659436at2"/>
<evidence type="ECO:0000256" key="10">
    <source>
        <dbReference type="ARBA" id="ARBA00023004"/>
    </source>
</evidence>
<feature type="binding site" evidence="15">
    <location>
        <position position="137"/>
    </location>
    <ligand>
        <name>Fe cation</name>
        <dbReference type="ChEBI" id="CHEBI:24875"/>
    </ligand>
</feature>